<accession>A0A2P9JZR8</accession>
<dbReference type="KEGG" id="vg:54989837"/>
<dbReference type="RefSeq" id="YP_009799352.1">
    <property type="nucleotide sequence ID" value="NC_047941.1"/>
</dbReference>
<dbReference type="EMBL" id="MG878892">
    <property type="protein sequence ID" value="AVI05032.1"/>
    <property type="molecule type" value="Genomic_DNA"/>
</dbReference>
<reference evidence="2" key="1">
    <citation type="submission" date="2018-01" db="EMBL/GenBank/DDBJ databases">
        <title>Complete genome sequence analysis of a novel Salmonella phage Spp16.</title>
        <authorList>
            <person name="Zhao F."/>
            <person name="Sun H."/>
            <person name="Ren H."/>
            <person name="Tong Y."/>
        </authorList>
    </citation>
    <scope>NUCLEOTIDE SEQUENCE [LARGE SCALE GENOMIC DNA]</scope>
</reference>
<keyword evidence="3" id="KW-1185">Reference proteome</keyword>
<dbReference type="GO" id="GO:0004519">
    <property type="term" value="F:endonuclease activity"/>
    <property type="evidence" value="ECO:0007669"/>
    <property type="project" value="UniProtKB-KW"/>
</dbReference>
<dbReference type="Proteomes" id="UP000241381">
    <property type="component" value="Segment"/>
</dbReference>
<keyword evidence="2" id="KW-0255">Endonuclease</keyword>
<feature type="compositionally biased region" description="Basic and acidic residues" evidence="1">
    <location>
        <begin position="67"/>
        <end position="77"/>
    </location>
</feature>
<keyword evidence="2" id="KW-0378">Hydrolase</keyword>
<evidence type="ECO:0000313" key="3">
    <source>
        <dbReference type="Proteomes" id="UP000241381"/>
    </source>
</evidence>
<protein>
    <submittedName>
        <fullName evidence="2">DNA endonuclease</fullName>
    </submittedName>
</protein>
<sequence length="96" mass="10523">MTPEDAGVSCVGGVIGAEGKVANIAATWGKAGRDTKATANWVHNLSDYLKTEPLDYIYPTHQSVEEQKAKKSTLRKEVARKRAAARRKQIAERRNG</sequence>
<feature type="compositionally biased region" description="Basic residues" evidence="1">
    <location>
        <begin position="78"/>
        <end position="88"/>
    </location>
</feature>
<name>A0A2P9JZR8_9CAUD</name>
<keyword evidence="2" id="KW-0540">Nuclease</keyword>
<feature type="region of interest" description="Disordered" evidence="1">
    <location>
        <begin position="67"/>
        <end position="96"/>
    </location>
</feature>
<evidence type="ECO:0000313" key="2">
    <source>
        <dbReference type="EMBL" id="AVI05032.1"/>
    </source>
</evidence>
<evidence type="ECO:0000256" key="1">
    <source>
        <dbReference type="SAM" id="MobiDB-lite"/>
    </source>
</evidence>
<proteinExistence type="predicted"/>
<dbReference type="GeneID" id="54989837"/>
<organism evidence="2 3">
    <name type="scientific">Salmonella phage vB_SpuP_Spp16</name>
    <dbReference type="NCBI Taxonomy" id="2081603"/>
    <lineage>
        <taxon>Viruses</taxon>
        <taxon>Duplodnaviria</taxon>
        <taxon>Heunggongvirae</taxon>
        <taxon>Uroviricota</taxon>
        <taxon>Caudoviricetes</taxon>
        <taxon>Autographivirales</taxon>
        <taxon>Autonotataviridae</taxon>
        <taxon>Melnykvirinae</taxon>
        <taxon>Panjvirus</taxon>
        <taxon>Panjvirus Spp16</taxon>
    </lineage>
</organism>